<feature type="domain" description="EAL" evidence="4">
    <location>
        <begin position="444"/>
        <end position="696"/>
    </location>
</feature>
<dbReference type="GO" id="GO:0006355">
    <property type="term" value="P:regulation of DNA-templated transcription"/>
    <property type="evidence" value="ECO:0007669"/>
    <property type="project" value="InterPro"/>
</dbReference>
<dbReference type="PROSITE" id="PS50112">
    <property type="entry name" value="PAS"/>
    <property type="match status" value="1"/>
</dbReference>
<dbReference type="SUPFAM" id="SSF55785">
    <property type="entry name" value="PYP-like sensor domain (PAS domain)"/>
    <property type="match status" value="1"/>
</dbReference>
<dbReference type="CDD" id="cd01948">
    <property type="entry name" value="EAL"/>
    <property type="match status" value="1"/>
</dbReference>
<reference evidence="6 7" key="1">
    <citation type="submission" date="2014-07" db="EMBL/GenBank/DDBJ databases">
        <title>Comparative analysis of Nitrosococcus oceani genome inventories of strains from Pacific and Atlantic gyres.</title>
        <authorList>
            <person name="Lim C.K."/>
            <person name="Wang L."/>
            <person name="Sayavedra-Soto L.A."/>
            <person name="Klotz M.G."/>
        </authorList>
    </citation>
    <scope>NUCLEOTIDE SEQUENCE [LARGE SCALE GENOMIC DNA]</scope>
    <source>
        <strain evidence="6 7">C-27</strain>
    </source>
</reference>
<proteinExistence type="predicted"/>
<organism evidence="6 7">
    <name type="scientific">Nitrosococcus oceani C-27</name>
    <dbReference type="NCBI Taxonomy" id="314279"/>
    <lineage>
        <taxon>Bacteria</taxon>
        <taxon>Pseudomonadati</taxon>
        <taxon>Pseudomonadota</taxon>
        <taxon>Gammaproteobacteria</taxon>
        <taxon>Chromatiales</taxon>
        <taxon>Chromatiaceae</taxon>
        <taxon>Nitrosococcus</taxon>
    </lineage>
</organism>
<comment type="caution">
    <text evidence="6">The sequence shown here is derived from an EMBL/GenBank/DDBJ whole genome shotgun (WGS) entry which is preliminary data.</text>
</comment>
<dbReference type="PANTHER" id="PTHR33121:SF79">
    <property type="entry name" value="CYCLIC DI-GMP PHOSPHODIESTERASE PDED-RELATED"/>
    <property type="match status" value="1"/>
</dbReference>
<evidence type="ECO:0000256" key="1">
    <source>
        <dbReference type="PROSITE-ProRule" id="PRU00169"/>
    </source>
</evidence>
<dbReference type="CDD" id="cd00156">
    <property type="entry name" value="REC"/>
    <property type="match status" value="1"/>
</dbReference>
<dbReference type="Gene3D" id="3.30.70.270">
    <property type="match status" value="1"/>
</dbReference>
<dbReference type="InterPro" id="IPR029787">
    <property type="entry name" value="Nucleotide_cyclase"/>
</dbReference>
<feature type="domain" description="Response regulatory" evidence="2">
    <location>
        <begin position="9"/>
        <end position="126"/>
    </location>
</feature>
<evidence type="ECO:0000259" key="2">
    <source>
        <dbReference type="PROSITE" id="PS50110"/>
    </source>
</evidence>
<evidence type="ECO:0000259" key="4">
    <source>
        <dbReference type="PROSITE" id="PS50883"/>
    </source>
</evidence>
<dbReference type="InterPro" id="IPR013767">
    <property type="entry name" value="PAS_fold"/>
</dbReference>
<gene>
    <name evidence="6" type="ORF">IB75_01915</name>
</gene>
<dbReference type="SUPFAM" id="SSF52172">
    <property type="entry name" value="CheY-like"/>
    <property type="match status" value="1"/>
</dbReference>
<dbReference type="InterPro" id="IPR000160">
    <property type="entry name" value="GGDEF_dom"/>
</dbReference>
<dbReference type="NCBIfam" id="TIGR00229">
    <property type="entry name" value="sensory_box"/>
    <property type="match status" value="1"/>
</dbReference>
<comment type="caution">
    <text evidence="1">Lacks conserved residue(s) required for the propagation of feature annotation.</text>
</comment>
<dbReference type="CDD" id="cd00130">
    <property type="entry name" value="PAS"/>
    <property type="match status" value="1"/>
</dbReference>
<dbReference type="Pfam" id="PF00563">
    <property type="entry name" value="EAL"/>
    <property type="match status" value="1"/>
</dbReference>
<dbReference type="InterPro" id="IPR035965">
    <property type="entry name" value="PAS-like_dom_sf"/>
</dbReference>
<evidence type="ECO:0000313" key="6">
    <source>
        <dbReference type="EMBL" id="KFI20685.1"/>
    </source>
</evidence>
<dbReference type="CDD" id="cd01949">
    <property type="entry name" value="GGDEF"/>
    <property type="match status" value="1"/>
</dbReference>
<dbReference type="SMART" id="SM00267">
    <property type="entry name" value="GGDEF"/>
    <property type="match status" value="1"/>
</dbReference>
<dbReference type="PANTHER" id="PTHR33121">
    <property type="entry name" value="CYCLIC DI-GMP PHOSPHODIESTERASE PDEF"/>
    <property type="match status" value="1"/>
</dbReference>
<dbReference type="NCBIfam" id="TIGR00254">
    <property type="entry name" value="GGDEF"/>
    <property type="match status" value="1"/>
</dbReference>
<dbReference type="InterPro" id="IPR000014">
    <property type="entry name" value="PAS"/>
</dbReference>
<dbReference type="SMART" id="SM00052">
    <property type="entry name" value="EAL"/>
    <property type="match status" value="1"/>
</dbReference>
<dbReference type="PROSITE" id="PS50110">
    <property type="entry name" value="RESPONSE_REGULATORY"/>
    <property type="match status" value="1"/>
</dbReference>
<dbReference type="HOGENOM" id="CLU_000445_70_50_6"/>
<dbReference type="Pfam" id="PF00990">
    <property type="entry name" value="GGDEF"/>
    <property type="match status" value="1"/>
</dbReference>
<dbReference type="PROSITE" id="PS50883">
    <property type="entry name" value="EAL"/>
    <property type="match status" value="1"/>
</dbReference>
<evidence type="ECO:0000259" key="5">
    <source>
        <dbReference type="PROSITE" id="PS50887"/>
    </source>
</evidence>
<dbReference type="EMBL" id="JPGN01000011">
    <property type="protein sequence ID" value="KFI20685.1"/>
    <property type="molecule type" value="Genomic_DNA"/>
</dbReference>
<dbReference type="InterPro" id="IPR050706">
    <property type="entry name" value="Cyclic-di-GMP_PDE-like"/>
</dbReference>
<accession>A0A0E2ZAE6</accession>
<dbReference type="PROSITE" id="PS50887">
    <property type="entry name" value="GGDEF"/>
    <property type="match status" value="1"/>
</dbReference>
<protein>
    <submittedName>
        <fullName evidence="6">Diguanylate phosphodiesterase</fullName>
    </submittedName>
</protein>
<dbReference type="SUPFAM" id="SSF141868">
    <property type="entry name" value="EAL domain-like"/>
    <property type="match status" value="1"/>
</dbReference>
<sequence>MLSSKNIVRLLIVDASFEDAEMVTNLLRKMGFAARASRVEKEEEFREAIEGQSWDIIVCAAMLPQFSVARAAQILLQSEKDISLIIVVDEKTDSDDIDEMYVAGVRDVVLKSRPLRLQSVIKRELQDLENRRARRHSEMVLGESERQVRALLESSRDAVGYVHEGMHIYANRAYLELFGYHELDEIEGMPLLDMIAPEEHNRFKAFLKEYGASEGKSAHFTLRAHKADGHTFTAAWEFTPASIEGEFCTQIVIRDKTYDLAAEERIKQVQQRDILTGFFSRPHYLELMEKWVIAARAGDRESSLLYIAIDQFNRVRARVGIGASDLVVVDVARILQQYCDEKVILARFGDEVFTLLLPHGSDEQEDALAEQLRQAVDRHLVEMDERSINVTCSIGICRIGESAPGGQQILERAHKACLKAQEAGGNRIERYRPVIEDLTDQEKIKQWEVQLREAMNNKDGFCLFYQPIVSLHGETEEIFEVLLRMTDDAGGYILPEKFLEPAAQLKLMGEIDRWVIAKAMSVLHSRHQVGQLIRFFVKLSDPSIHDKNLLPWLKKHLQESGLDARSLIFEISESSALNYLKRVQQLVEGLRVLGCQFALEHVGTGLDTSNCLKHINVDYLKIDGAFIENLLQDEQNQEAVKIIIEMAKEAGKPTIAEFVSDANTLALLWQFGLDYAQGRYIQEPNQFLSYEFSGGI</sequence>
<dbReference type="Gene3D" id="3.20.20.450">
    <property type="entry name" value="EAL domain"/>
    <property type="match status" value="1"/>
</dbReference>
<dbReference type="InterPro" id="IPR011006">
    <property type="entry name" value="CheY-like_superfamily"/>
</dbReference>
<dbReference type="InterPro" id="IPR001633">
    <property type="entry name" value="EAL_dom"/>
</dbReference>
<dbReference type="GO" id="GO:0000160">
    <property type="term" value="P:phosphorelay signal transduction system"/>
    <property type="evidence" value="ECO:0007669"/>
    <property type="project" value="InterPro"/>
</dbReference>
<dbReference type="Gene3D" id="3.30.450.20">
    <property type="entry name" value="PAS domain"/>
    <property type="match status" value="1"/>
</dbReference>
<dbReference type="OrthoDB" id="7052318at2"/>
<dbReference type="InterPro" id="IPR001789">
    <property type="entry name" value="Sig_transdc_resp-reg_receiver"/>
</dbReference>
<dbReference type="SMART" id="SM00091">
    <property type="entry name" value="PAS"/>
    <property type="match status" value="1"/>
</dbReference>
<dbReference type="Pfam" id="PF00989">
    <property type="entry name" value="PAS"/>
    <property type="match status" value="1"/>
</dbReference>
<dbReference type="GO" id="GO:0071111">
    <property type="term" value="F:cyclic-guanylate-specific phosphodiesterase activity"/>
    <property type="evidence" value="ECO:0007669"/>
    <property type="project" value="InterPro"/>
</dbReference>
<dbReference type="InterPro" id="IPR043128">
    <property type="entry name" value="Rev_trsase/Diguanyl_cyclase"/>
</dbReference>
<feature type="domain" description="GGDEF" evidence="5">
    <location>
        <begin position="300"/>
        <end position="433"/>
    </location>
</feature>
<dbReference type="AlphaFoldDB" id="A0A0E2ZAE6"/>
<evidence type="ECO:0000259" key="3">
    <source>
        <dbReference type="PROSITE" id="PS50112"/>
    </source>
</evidence>
<dbReference type="SUPFAM" id="SSF55073">
    <property type="entry name" value="Nucleotide cyclase"/>
    <property type="match status" value="1"/>
</dbReference>
<feature type="domain" description="PAS" evidence="3">
    <location>
        <begin position="144"/>
        <end position="214"/>
    </location>
</feature>
<dbReference type="InterPro" id="IPR035919">
    <property type="entry name" value="EAL_sf"/>
</dbReference>
<dbReference type="Proteomes" id="UP000028839">
    <property type="component" value="Unassembled WGS sequence"/>
</dbReference>
<dbReference type="Gene3D" id="3.40.50.2300">
    <property type="match status" value="1"/>
</dbReference>
<name>A0A0E2ZAE6_9GAMM</name>
<evidence type="ECO:0000313" key="7">
    <source>
        <dbReference type="Proteomes" id="UP000028839"/>
    </source>
</evidence>